<organism evidence="1 2">
    <name type="scientific">Paramuricea clavata</name>
    <name type="common">Red gorgonian</name>
    <name type="synonym">Violescent sea-whip</name>
    <dbReference type="NCBI Taxonomy" id="317549"/>
    <lineage>
        <taxon>Eukaryota</taxon>
        <taxon>Metazoa</taxon>
        <taxon>Cnidaria</taxon>
        <taxon>Anthozoa</taxon>
        <taxon>Octocorallia</taxon>
        <taxon>Malacalcyonacea</taxon>
        <taxon>Plexauridae</taxon>
        <taxon>Paramuricea</taxon>
    </lineage>
</organism>
<proteinExistence type="predicted"/>
<accession>A0A6S7GX42</accession>
<sequence>NKIIAENITSSQNRVDHALNAMALATSALARSRNAKLSAYACRISLILFKSGASYYDRVRLNRLGICMSPESVVNLQKKMGMSTDTKVLSWKKNVEENLKAQNFIKEVETIQTHREEDDMILDKVTFDLSEKAVQEYPSFSKPTHEYCVQLSETSTPQENLDSSLQFYQQIILVGDNIDYHIQARYQSTDRTNQSIHWTQQYAVLNRIDISSFDNSKLLIKWNCSILVSRVISKYLDSFKHLQDCVVRHISHKYSKEMSQKSDICCLGLQFSNPNIAGEMAQLIMTNQQKYAPSNMVNDVPDILMEVPMHGDQLFEERCRNVQWTFQDGTSKYDRLEGITTEAADWHAKVNLYNPILPECEVYCLPAQIGTKDKPNMTMPTSDVGKENRGRWFLELCQKYIDQYIGGEEISGLVEKVGELNAKSHGPFLCRFEGCQYKSAYHSTRVK</sequence>
<dbReference type="Proteomes" id="UP001152795">
    <property type="component" value="Unassembled WGS sequence"/>
</dbReference>
<evidence type="ECO:0000313" key="2">
    <source>
        <dbReference type="Proteomes" id="UP001152795"/>
    </source>
</evidence>
<dbReference type="OrthoDB" id="5963255at2759"/>
<evidence type="ECO:0000313" key="1">
    <source>
        <dbReference type="EMBL" id="CAB3990217.1"/>
    </source>
</evidence>
<keyword evidence="2" id="KW-1185">Reference proteome</keyword>
<dbReference type="AlphaFoldDB" id="A0A6S7GX42"/>
<dbReference type="EMBL" id="CACRXK020001621">
    <property type="protein sequence ID" value="CAB3990217.1"/>
    <property type="molecule type" value="Genomic_DNA"/>
</dbReference>
<protein>
    <submittedName>
        <fullName evidence="1">Uncharacterized protein</fullName>
    </submittedName>
</protein>
<feature type="non-terminal residue" evidence="1">
    <location>
        <position position="447"/>
    </location>
</feature>
<comment type="caution">
    <text evidence="1">The sequence shown here is derived from an EMBL/GenBank/DDBJ whole genome shotgun (WGS) entry which is preliminary data.</text>
</comment>
<reference evidence="1" key="1">
    <citation type="submission" date="2020-04" db="EMBL/GenBank/DDBJ databases">
        <authorList>
            <person name="Alioto T."/>
            <person name="Alioto T."/>
            <person name="Gomez Garrido J."/>
        </authorList>
    </citation>
    <scope>NUCLEOTIDE SEQUENCE</scope>
    <source>
        <strain evidence="1">A484AB</strain>
    </source>
</reference>
<name>A0A6S7GX42_PARCT</name>
<gene>
    <name evidence="1" type="ORF">PACLA_8A053666</name>
</gene>